<organism evidence="1 2">
    <name type="scientific">Hyalomma asiaticum</name>
    <name type="common">Tick</name>
    <dbReference type="NCBI Taxonomy" id="266040"/>
    <lineage>
        <taxon>Eukaryota</taxon>
        <taxon>Metazoa</taxon>
        <taxon>Ecdysozoa</taxon>
        <taxon>Arthropoda</taxon>
        <taxon>Chelicerata</taxon>
        <taxon>Arachnida</taxon>
        <taxon>Acari</taxon>
        <taxon>Parasitiformes</taxon>
        <taxon>Ixodida</taxon>
        <taxon>Ixodoidea</taxon>
        <taxon>Ixodidae</taxon>
        <taxon>Hyalomminae</taxon>
        <taxon>Hyalomma</taxon>
    </lineage>
</organism>
<keyword evidence="2" id="KW-1185">Reference proteome</keyword>
<dbReference type="Proteomes" id="UP000821845">
    <property type="component" value="Chromosome 1"/>
</dbReference>
<protein>
    <submittedName>
        <fullName evidence="1">Uncharacterized protein</fullName>
    </submittedName>
</protein>
<proteinExistence type="predicted"/>
<reference evidence="1" key="1">
    <citation type="submission" date="2020-05" db="EMBL/GenBank/DDBJ databases">
        <title>Large-scale comparative analyses of tick genomes elucidate their genetic diversity and vector capacities.</title>
        <authorList>
            <person name="Jia N."/>
            <person name="Wang J."/>
            <person name="Shi W."/>
            <person name="Du L."/>
            <person name="Sun Y."/>
            <person name="Zhan W."/>
            <person name="Jiang J."/>
            <person name="Wang Q."/>
            <person name="Zhang B."/>
            <person name="Ji P."/>
            <person name="Sakyi L.B."/>
            <person name="Cui X."/>
            <person name="Yuan T."/>
            <person name="Jiang B."/>
            <person name="Yang W."/>
            <person name="Lam T.T.-Y."/>
            <person name="Chang Q."/>
            <person name="Ding S."/>
            <person name="Wang X."/>
            <person name="Zhu J."/>
            <person name="Ruan X."/>
            <person name="Zhao L."/>
            <person name="Wei J."/>
            <person name="Que T."/>
            <person name="Du C."/>
            <person name="Cheng J."/>
            <person name="Dai P."/>
            <person name="Han X."/>
            <person name="Huang E."/>
            <person name="Gao Y."/>
            <person name="Liu J."/>
            <person name="Shao H."/>
            <person name="Ye R."/>
            <person name="Li L."/>
            <person name="Wei W."/>
            <person name="Wang X."/>
            <person name="Wang C."/>
            <person name="Yang T."/>
            <person name="Huo Q."/>
            <person name="Li W."/>
            <person name="Guo W."/>
            <person name="Chen H."/>
            <person name="Zhou L."/>
            <person name="Ni X."/>
            <person name="Tian J."/>
            <person name="Zhou Y."/>
            <person name="Sheng Y."/>
            <person name="Liu T."/>
            <person name="Pan Y."/>
            <person name="Xia L."/>
            <person name="Li J."/>
            <person name="Zhao F."/>
            <person name="Cao W."/>
        </authorList>
    </citation>
    <scope>NUCLEOTIDE SEQUENCE</scope>
    <source>
        <strain evidence="1">Hyas-2018</strain>
    </source>
</reference>
<gene>
    <name evidence="1" type="ORF">HPB50_023159</name>
</gene>
<accession>A0ACB7TKV3</accession>
<evidence type="ECO:0000313" key="1">
    <source>
        <dbReference type="EMBL" id="KAH6948197.1"/>
    </source>
</evidence>
<sequence>MERNRRSEELGARARATRWNATGAGSRASEPAGRFRAGPGPLLSRSWLTEDSRPAPGLDAQASEDNVQRSKVPWRRAKFTNECEKVFNDVITATPENDTVKCRTFHSCVHDALKSTRCDGHSEVMDKALANIEQYRLVNRLNCDRDHIVYAPQLGDDSTCHKRSALRKFFLCGLAFHYVTEKNSSRISEDRRLLCQAVHEYQRCTSMALSSTDCFLDEALRKHVSYFSSGALEDQGIACSSEGMPKAQRSQISSSNQRLLHAQQKCVGRAALYDFFKCGLEFNRKVKQANRGDNYKFKRAYSRKKGKRSSRKRQKPIVVPRTAFRKPLVNAEMSVLCRIIEEFKECHKALETKHECSSTNNPDLTGSMKFVRTTLIESLGALSCTIVTKEPTATPSPGGTGGHTGTIVPPIFTLPTGIPPGCQYMEFVRRYSYCAVAFYADLEGRGLTASNRDVCQLVNEFLDCERIALQDTGCGTMSTMFLADINYFTDVLLKKYRQTCTLTTRFTTPTRTTRTPGHTPAPPTEGPHDCKQKELLRRFFACGIALQASIEMADDPCRCISEYEKCYTRAKLELKCTNDNMGANFTKYMLELTEATKKMYKVNCGKQRFHAGTALGKCDATEAMRRFFLCDLSYFRLVENAVRVGGKAYENICRCISEYEKCYTRAKLELKCTNDNMGANFTKYMLELTEATKKMYKVNCGKQRFHAGTALGKCDATEAMRRFFLCDLSYFRLVENAVRVGGKAYENICRYVSDVNECLVKLEYQTGCTKSALHQHAASLLGRITSPFSTKCGHRKLTLETSAQMALQRDKCDESAVLKKALVCAIGFQNFMDQKVSRRRPTKEEVCPFIKDFENCIDNASQGSTCKTDMSLSAQLVTYKRLLEEEYGVDCRKKGEVNPRFSAGSESADYIYDDLRKREQKSQRNHRKRPSPPAAPSGRKSDSYSYDYGANRRRRGAERKAAPNKPDAYKGREDYDYYNDPAKAMPTPPLPPPNVEYEDEDAKEYYDFKPDAKRGDPSGDDGRGSRGRFRKSGDDFDDERPQRKPAGEGERRSKARKNEAPQETKEGNAYQDDEGPIRPGSSYDYGFEEGFSKKKLKTNDRGEDASFFEDDQDSERAERAPRRRNRRQDAPAVSDPSGDDGDASDEERIEDGVDDSEPPVRSSRRAAVDDEDDEDDPFFRGKLARAKQERKFQRSRYMQMEDDGYEDAQRRKDQTACNVHMYHIDMKRCDRGIMDEVASLYNVTVRLSRSVSKAAKSSACIRESLEDWEAPVDRVVQVVLEGLVDPVGRTVSVLQVSRLRAQKVAVPYSLYVAVSSTVTVPTTTTTSTVPPTPSKKTVIVSQTTSDELSTTGTATAVYTGPTTSESEFTSTTEVITVSTMETTCLIINTSFKYPQECNKKELLRRFFTCGITFQTNLELQKPECQCYYNYKKCFEDARKELQCHSTDQTKDPLVITVNILSELMINIYNVKCMPSMSPLNFEECNQALALKKIMMCCVTYFSLSDEHTRSVWSGSGDICSYAQDVQRCIAIAEHKTKCVNHKIFDHAREFVRHATSDKRNLCRLNVSSMSIQALAPHMKSKCRHSAVMKRALTCALQFQNTLDGYVKNKPPMTLACGYVTRLQKCLTSSVEGTECVGDSSVNAQIRGYKRVLQDAYSLNCEAPSGSSPNRAEQVHRRGESRISRNKMASARMGKHLKQNVLRRYLNQNTHMSKQTGGRGSYDEDDDYELISKRQKPVFMSPAGKLMEEPDGFRDDDSYDLLRSEGYQYHDLNRKNQRELEDYEDFADLEPDARPRTGRRHHRRHRKLRGRGGRTKKLVSDQLVAGKARHSKRDKRRKLAYEDEYFFDNEPDEESVISGLPDNMAMFQHIKHRPELNVERLLNKNISTDSSVATNVAGQKVSECNSADLQSEVNKCNVTLTKLVSLWPQTLTKQGDLATSKQVYDATICSDVRSYNACLTFAMQATGCGEHLPTLREIIREQQHRFGLGFCTAGNPCNRPVVLLLLFLTVIVLLHKSRHLRL</sequence>
<name>A0ACB7TKV3_HYAAI</name>
<dbReference type="EMBL" id="CM023481">
    <property type="protein sequence ID" value="KAH6948197.1"/>
    <property type="molecule type" value="Genomic_DNA"/>
</dbReference>
<comment type="caution">
    <text evidence="1">The sequence shown here is derived from an EMBL/GenBank/DDBJ whole genome shotgun (WGS) entry which is preliminary data.</text>
</comment>
<evidence type="ECO:0000313" key="2">
    <source>
        <dbReference type="Proteomes" id="UP000821845"/>
    </source>
</evidence>